<reference evidence="1 2" key="1">
    <citation type="submission" date="2020-07" db="EMBL/GenBank/DDBJ databases">
        <title>Bacterium isolated from marine sediment.</title>
        <authorList>
            <person name="Shang D."/>
            <person name="Du Z.-J."/>
        </authorList>
    </citation>
    <scope>NUCLEOTIDE SEQUENCE [LARGE SCALE GENOMIC DNA]</scope>
    <source>
        <strain evidence="1 2">S7007</strain>
    </source>
</reference>
<gene>
    <name evidence="1" type="ORF">H3Z83_04210</name>
</gene>
<keyword evidence="2" id="KW-1185">Reference proteome</keyword>
<protein>
    <recommendedName>
        <fullName evidence="3">HEPN AbiU2-like domain-containing protein</fullName>
    </recommendedName>
</protein>
<dbReference type="Proteomes" id="UP000563906">
    <property type="component" value="Unassembled WGS sequence"/>
</dbReference>
<name>A0A839AMV8_9FLAO</name>
<evidence type="ECO:0008006" key="3">
    <source>
        <dbReference type="Google" id="ProtNLM"/>
    </source>
</evidence>
<evidence type="ECO:0000313" key="1">
    <source>
        <dbReference type="EMBL" id="MBA6155728.1"/>
    </source>
</evidence>
<sequence length="213" mass="25239">MKRYLNKRNLTRARNDLKDTNEKSIEIRNSDIKSILKVWSKLQKNKINKYDEFYNVCLYSSIVTRDISMLWNDYSLTDNETKKNLYGRLLSMTIIEFLDDINGLLGRNLRIELESNNMSEFISELNDVNKKFSTVKKQNNKELRLIRNNSAAHKSKKAKDLINFTENIHFENLHKISVEVSEANIQLNKLTTEVIYKINERINIEHLRKKVIQ</sequence>
<comment type="caution">
    <text evidence="1">The sequence shown here is derived from an EMBL/GenBank/DDBJ whole genome shotgun (WGS) entry which is preliminary data.</text>
</comment>
<proteinExistence type="predicted"/>
<evidence type="ECO:0000313" key="2">
    <source>
        <dbReference type="Proteomes" id="UP000563906"/>
    </source>
</evidence>
<dbReference type="RefSeq" id="WP_182124212.1">
    <property type="nucleotide sequence ID" value="NZ_JACGLS010000001.1"/>
</dbReference>
<dbReference type="EMBL" id="JACGLS010000001">
    <property type="protein sequence ID" value="MBA6155728.1"/>
    <property type="molecule type" value="Genomic_DNA"/>
</dbReference>
<accession>A0A839AMV8</accession>
<organism evidence="1 2">
    <name type="scientific">Tenacibaculum pelagium</name>
    <dbReference type="NCBI Taxonomy" id="2759527"/>
    <lineage>
        <taxon>Bacteria</taxon>
        <taxon>Pseudomonadati</taxon>
        <taxon>Bacteroidota</taxon>
        <taxon>Flavobacteriia</taxon>
        <taxon>Flavobacteriales</taxon>
        <taxon>Flavobacteriaceae</taxon>
        <taxon>Tenacibaculum</taxon>
    </lineage>
</organism>
<dbReference type="AlphaFoldDB" id="A0A839AMV8"/>